<keyword evidence="2" id="KW-0378">Hydrolase</keyword>
<dbReference type="Pfam" id="PF18766">
    <property type="entry name" value="SWI2_SNF2"/>
    <property type="match status" value="1"/>
</dbReference>
<dbReference type="Gene3D" id="3.40.50.300">
    <property type="entry name" value="P-loop containing nucleotide triphosphate hydrolases"/>
    <property type="match status" value="2"/>
</dbReference>
<feature type="domain" description="Helicase ATP-binding" evidence="1">
    <location>
        <begin position="280"/>
        <end position="458"/>
    </location>
</feature>
<gene>
    <name evidence="2" type="ORF">XK09_03510</name>
</gene>
<dbReference type="PANTHER" id="PTHR42927:SF1">
    <property type="entry name" value="HELICASE SUPERFAMILY 1 AND 2 DOMAIN-CONTAINING PROTEIN"/>
    <property type="match status" value="1"/>
</dbReference>
<dbReference type="Gene3D" id="3.90.1570.50">
    <property type="match status" value="1"/>
</dbReference>
<sequence length="955" mass="109128">MSKTIYNEKRQYQADIIKEFAKNGVVERSAKYYDKNLAMDKEILLEFLKSTQEKELNSLGLNDDEIISKINDYIIKNGILECLKNGVMINNTNLELAYNKESSGFNADLAQKYEKNKITIIQEVNADNENKERVDLVVFVNGVAFACMELKSNYSGQDYKDAIKQYKEDRNPQNRLFDNRLGAIVFFALDLYECYMTTKLEKSKTKFLAFNKGKGSGSETGAGNDEAEDKISNVWYLWEEVLVKDNIIDLIKNFIFDDKGVMIFPRYHQMDLVHKVKSDILKNSEYKNYLIQHSAGSGKTKSIAWLAYMLASLYKDGSVRYESVIIVTDRIVVDRQLQNEINKIKHQEGFIKALGDENNSKDLKDAIKNSVKIIISTIQKFSYIKDELKNFDTKCAVIIDEAHSSTSGSNMEALIDTLSAEFGAENKPKNISLFGFTATPKKSTLQIFGREVTKGLFVPFHLYSMKQAIEEGYILNVLDNYTTYNTLYNIVLKSSDEEVEQNQAKRKIRDIIKHNTDIIKSRVAVIAEHFANIGSDMLNSKAKAMVVCEDIESVIRYYQAFCEYCVGRYDFKPLIAFSGQKEVDGVEYSESGINGISEASLPSEFNKDERRVLFVANKYQTGFDQNKLCIMYVIKALSGITAVQTLSRLNRICPEFPHKTTFVLDFVNKFDDIINSFAPYYTQTMLKDGIDMADLLDINAKIDGYNILMPLEEKIVADATSNIDDNTQKMIRPYFTKAITQINNLDDKHKIEFKGLLTNYKKIFLHLKIIFGDISSDKLKNRYIFIEILLKQLTNVNRSSENIDIDIDIDIGVINVQVLKNQTHTKESIKPDPVMEMSAFGSMKIDSSKLEMLSIIVKKINDNLSLNIEKNSQIQAIINISDKLLNSTKLQSGAKTNNKNDFTKLYNDELNDILTDNYNDTQFGALYGQLLNNQAYINEIFTPLRDNIYDILEKR</sequence>
<keyword evidence="2" id="KW-0255">Endonuclease</keyword>
<dbReference type="SMART" id="SM00487">
    <property type="entry name" value="DEXDc"/>
    <property type="match status" value="1"/>
</dbReference>
<dbReference type="Proteomes" id="UP000321599">
    <property type="component" value="Unassembled WGS sequence"/>
</dbReference>
<comment type="caution">
    <text evidence="2">The sequence shown here is derived from an EMBL/GenBank/DDBJ whole genome shotgun (WGS) entry which is preliminary data.</text>
</comment>
<proteinExistence type="predicted"/>
<dbReference type="InterPro" id="IPR007409">
    <property type="entry name" value="Restrct_endonuc_type1_HsdR_N"/>
</dbReference>
<keyword evidence="3" id="KW-1185">Reference proteome</keyword>
<dbReference type="GO" id="GO:0004519">
    <property type="term" value="F:endonuclease activity"/>
    <property type="evidence" value="ECO:0007669"/>
    <property type="project" value="UniProtKB-KW"/>
</dbReference>
<dbReference type="PANTHER" id="PTHR42927">
    <property type="entry name" value="HELICASE SUPERFAMILY 1 AND 2 DOMAIN-CONTAINING PROTEIN"/>
    <property type="match status" value="1"/>
</dbReference>
<name>A0ABY3GA26_9BACT</name>
<evidence type="ECO:0000259" key="1">
    <source>
        <dbReference type="PROSITE" id="PS51192"/>
    </source>
</evidence>
<keyword evidence="2" id="KW-0540">Nuclease</keyword>
<dbReference type="Pfam" id="PF04313">
    <property type="entry name" value="HSDR_N"/>
    <property type="match status" value="1"/>
</dbReference>
<dbReference type="SUPFAM" id="SSF52540">
    <property type="entry name" value="P-loop containing nucleoside triphosphate hydrolases"/>
    <property type="match status" value="1"/>
</dbReference>
<accession>A0ABY3GA26</accession>
<dbReference type="EMBL" id="VOAV01000014">
    <property type="protein sequence ID" value="TWO29705.1"/>
    <property type="molecule type" value="Genomic_DNA"/>
</dbReference>
<evidence type="ECO:0000313" key="2">
    <source>
        <dbReference type="EMBL" id="TWO29705.1"/>
    </source>
</evidence>
<dbReference type="InterPro" id="IPR027417">
    <property type="entry name" value="P-loop_NTPase"/>
</dbReference>
<dbReference type="PROSITE" id="PS51192">
    <property type="entry name" value="HELICASE_ATP_BIND_1"/>
    <property type="match status" value="1"/>
</dbReference>
<organism evidence="2 3">
    <name type="scientific">Campylobacter lanienae</name>
    <dbReference type="NCBI Taxonomy" id="75658"/>
    <lineage>
        <taxon>Bacteria</taxon>
        <taxon>Pseudomonadati</taxon>
        <taxon>Campylobacterota</taxon>
        <taxon>Epsilonproteobacteria</taxon>
        <taxon>Campylobacterales</taxon>
        <taxon>Campylobacteraceae</taxon>
        <taxon>Campylobacter</taxon>
    </lineage>
</organism>
<dbReference type="RefSeq" id="WP_147498815.1">
    <property type="nucleotide sequence ID" value="NZ_VOAV01000014.1"/>
</dbReference>
<evidence type="ECO:0000313" key="3">
    <source>
        <dbReference type="Proteomes" id="UP000321599"/>
    </source>
</evidence>
<dbReference type="InterPro" id="IPR014001">
    <property type="entry name" value="Helicase_ATP-bd"/>
</dbReference>
<protein>
    <submittedName>
        <fullName evidence="2">Type I restriction endonuclease subunit R</fullName>
    </submittedName>
</protein>
<reference evidence="2 3" key="1">
    <citation type="submission" date="2019-07" db="EMBL/GenBank/DDBJ databases">
        <title>Rapid identification of Enteric Bacteria from Whole Genome Sequences (WGS) using Average Nucleotide Identity (ANI).</title>
        <authorList>
            <person name="Lane C."/>
        </authorList>
    </citation>
    <scope>NUCLEOTIDE SEQUENCE [LARGE SCALE GENOMIC DNA]</scope>
    <source>
        <strain evidence="2 3">2013D-9588</strain>
    </source>
</reference>
<dbReference type="InterPro" id="IPR040980">
    <property type="entry name" value="SWI2_SNF2"/>
</dbReference>